<dbReference type="RefSeq" id="WP_055040024.1">
    <property type="nucleotide sequence ID" value="NZ_CVRS01000086.1"/>
</dbReference>
<name>A0A0M6WUJ3_9FIRM</name>
<sequence>MQQASLFDRCKVNTNWDEDIFVGLKCDGDDISIHFPLGFDISHEEKELRSDILLLLDTIRSTTSRKESEYVQGIKSYEQVSFPVQAYLEVIFDFYKRGYYKEIEVLYNVAKRGKINWNRTIKTQKAYIQDGNAYYLDFVTKNNSLQNDQMITIIHEYCVYESFDKMGWLFTNSMPQKPRIKFNYRMFKGILMDKIASTFNDNNKMLFRNLLAIIDYTGSGFSTKKFQYGTYRFEYIWESLVDKVYGISGKEEFFPKTYWNIDKNVVPNACLEPDTIMLCNNDVYVLDAKYYKYGATKRAVDLPESTSINKQITYGEYIDEQKKFRQKYGDNMKVYNAFLMPFNSKSDKWMTEDKVIRIGQAYGDWKTNLKSYEKVQGIVVDIKFLMKLSSRQNEEEIRVLADKIAKYVNEEV</sequence>
<proteinExistence type="predicted"/>
<organism evidence="1 2">
    <name type="scientific">Roseburia inulinivorans</name>
    <dbReference type="NCBI Taxonomy" id="360807"/>
    <lineage>
        <taxon>Bacteria</taxon>
        <taxon>Bacillati</taxon>
        <taxon>Bacillota</taxon>
        <taxon>Clostridia</taxon>
        <taxon>Lachnospirales</taxon>
        <taxon>Lachnospiraceae</taxon>
        <taxon>Roseburia</taxon>
    </lineage>
</organism>
<reference evidence="2" key="1">
    <citation type="submission" date="2015-05" db="EMBL/GenBank/DDBJ databases">
        <authorList>
            <consortium name="Pathogen Informatics"/>
        </authorList>
    </citation>
    <scope>NUCLEOTIDE SEQUENCE [LARGE SCALE GENOMIC DNA]</scope>
    <source>
        <strain evidence="2">L1-83</strain>
    </source>
</reference>
<evidence type="ECO:0000313" key="2">
    <source>
        <dbReference type="Proteomes" id="UP000049828"/>
    </source>
</evidence>
<dbReference type="InterPro" id="IPR018579">
    <property type="entry name" value="Restrct_endonuc_II_LlaJI"/>
</dbReference>
<evidence type="ECO:0008006" key="3">
    <source>
        <dbReference type="Google" id="ProtNLM"/>
    </source>
</evidence>
<evidence type="ECO:0000313" key="1">
    <source>
        <dbReference type="EMBL" id="CRL40894.1"/>
    </source>
</evidence>
<accession>A0A0M6WUJ3</accession>
<dbReference type="EMBL" id="CVRS01000086">
    <property type="protein sequence ID" value="CRL40894.1"/>
    <property type="molecule type" value="Genomic_DNA"/>
</dbReference>
<keyword evidence="2" id="KW-1185">Reference proteome</keyword>
<gene>
    <name evidence="1" type="ORF">RIL183_27741</name>
</gene>
<dbReference type="Pfam" id="PF09563">
    <property type="entry name" value="RE_LlaJI"/>
    <property type="match status" value="1"/>
</dbReference>
<protein>
    <recommendedName>
        <fullName evidence="3">LlaJI family restriction endonuclease</fullName>
    </recommendedName>
</protein>
<dbReference type="AlphaFoldDB" id="A0A0M6WUJ3"/>
<dbReference type="Proteomes" id="UP000049828">
    <property type="component" value="Unassembled WGS sequence"/>
</dbReference>